<sequence length="92" mass="10364">MTTNNRNGRTEPEVVINFGDGYSYSKQRMEEAFRSSLFDKPPAKTPKEIHNCKKEDVDFIVSELEIPRLQAERALVAANGDLIKALQALITP</sequence>
<dbReference type="AlphaFoldDB" id="A0AAV5AI26"/>
<dbReference type="Proteomes" id="UP001050691">
    <property type="component" value="Unassembled WGS sequence"/>
</dbReference>
<reference evidence="2" key="1">
    <citation type="submission" date="2021-10" db="EMBL/GenBank/DDBJ databases">
        <title>De novo Genome Assembly of Clathrus columnatus (Basidiomycota, Fungi) Using Illumina and Nanopore Sequence Data.</title>
        <authorList>
            <person name="Ogiso-Tanaka E."/>
            <person name="Itagaki H."/>
            <person name="Hosoya T."/>
            <person name="Hosaka K."/>
        </authorList>
    </citation>
    <scope>NUCLEOTIDE SEQUENCE</scope>
    <source>
        <strain evidence="2">MO-923</strain>
    </source>
</reference>
<evidence type="ECO:0000259" key="1">
    <source>
        <dbReference type="Pfam" id="PF19026"/>
    </source>
</evidence>
<organism evidence="2 3">
    <name type="scientific">Clathrus columnatus</name>
    <dbReference type="NCBI Taxonomy" id="1419009"/>
    <lineage>
        <taxon>Eukaryota</taxon>
        <taxon>Fungi</taxon>
        <taxon>Dikarya</taxon>
        <taxon>Basidiomycota</taxon>
        <taxon>Agaricomycotina</taxon>
        <taxon>Agaricomycetes</taxon>
        <taxon>Phallomycetidae</taxon>
        <taxon>Phallales</taxon>
        <taxon>Clathraceae</taxon>
        <taxon>Clathrus</taxon>
    </lineage>
</organism>
<proteinExistence type="predicted"/>
<name>A0AAV5AI26_9AGAM</name>
<evidence type="ECO:0000313" key="2">
    <source>
        <dbReference type="EMBL" id="GJJ12343.1"/>
    </source>
</evidence>
<dbReference type="Pfam" id="PF19026">
    <property type="entry name" value="UBA_HYPK"/>
    <property type="match status" value="1"/>
</dbReference>
<dbReference type="InterPro" id="IPR038922">
    <property type="entry name" value="HYPK_UBA"/>
</dbReference>
<keyword evidence="3" id="KW-1185">Reference proteome</keyword>
<evidence type="ECO:0000313" key="3">
    <source>
        <dbReference type="Proteomes" id="UP001050691"/>
    </source>
</evidence>
<feature type="domain" description="Nascent polypeptide-associated complex subunit alpha-like UBA" evidence="1">
    <location>
        <begin position="53"/>
        <end position="90"/>
    </location>
</feature>
<dbReference type="CDD" id="cd14361">
    <property type="entry name" value="UBA_HYPK"/>
    <property type="match status" value="1"/>
</dbReference>
<dbReference type="Gene3D" id="1.10.8.10">
    <property type="entry name" value="DNA helicase RuvA subunit, C-terminal domain"/>
    <property type="match status" value="1"/>
</dbReference>
<dbReference type="EMBL" id="BPWL01000007">
    <property type="protein sequence ID" value="GJJ12343.1"/>
    <property type="molecule type" value="Genomic_DNA"/>
</dbReference>
<comment type="caution">
    <text evidence="2">The sequence shown here is derived from an EMBL/GenBank/DDBJ whole genome shotgun (WGS) entry which is preliminary data.</text>
</comment>
<accession>A0AAV5AI26</accession>
<dbReference type="InterPro" id="IPR044034">
    <property type="entry name" value="NAC-like_UBA"/>
</dbReference>
<protein>
    <recommendedName>
        <fullName evidence="1">Nascent polypeptide-associated complex subunit alpha-like UBA domain-containing protein</fullName>
    </recommendedName>
</protein>
<gene>
    <name evidence="2" type="ORF">Clacol_006584</name>
</gene>